<keyword evidence="8 9" id="KW-0472">Membrane</keyword>
<keyword evidence="4" id="KW-1003">Cell membrane</keyword>
<evidence type="ECO:0000256" key="5">
    <source>
        <dbReference type="ARBA" id="ARBA00022679"/>
    </source>
</evidence>
<sequence>MNSNGKAAPESTPNSAVVVALELLFLLLVIATLRLVFSPNSTGATTVVMVWLLLALASYLVGEFESATRINYGLTTRTQAAFALTFVAYGIVHHLWSWCEELTIPFWLAFWTYLTFIAPLVGILIRRIFPQPVLFVTDFNQDKKGLLRWWGFDCAETIPIDTLPEWLHQNAEPVGRVSRFPLIVIDTTDLRTEQLVSTLAPRYFIDFIGIRSFRMSAYLLGPHPRLLGPFAHEGIARRLKRLIDIFISATALLVLSPLMLLVALLIKLTSPGPVFYRHRRLGRNMRPFAVLKFRTMFVDADRRLEEILRTDPEKRAEFEKTFKLKNDPRVTSIGRILRRTSLDELPQLLNVLAGEMSLVGPRPIVEKEIQYYQDYSLLLFRVPPGLTGLWQVSGRTDTTYEERVKLDTRYVREWTLWGDLLIILRTVPAVLARKGAY</sequence>
<reference evidence="12" key="1">
    <citation type="journal article" date="2020" name="mSystems">
        <title>Genome- and Community-Level Interaction Insights into Carbon Utilization and Element Cycling Functions of Hydrothermarchaeota in Hydrothermal Sediment.</title>
        <authorList>
            <person name="Zhou Z."/>
            <person name="Liu Y."/>
            <person name="Xu W."/>
            <person name="Pan J."/>
            <person name="Luo Z.H."/>
            <person name="Li M."/>
        </authorList>
    </citation>
    <scope>NUCLEOTIDE SEQUENCE [LARGE SCALE GENOMIC DNA]</scope>
    <source>
        <strain evidence="11">SpSt-265</strain>
        <strain evidence="12">SpSt-465</strain>
    </source>
</reference>
<name>A0A7C3EZT5_UNCW3</name>
<dbReference type="Pfam" id="PF02397">
    <property type="entry name" value="Bac_transf"/>
    <property type="match status" value="1"/>
</dbReference>
<comment type="similarity">
    <text evidence="3">Belongs to the bacterial sugar transferase family.</text>
</comment>
<feature type="transmembrane region" description="Helical" evidence="9">
    <location>
        <begin position="104"/>
        <end position="125"/>
    </location>
</feature>
<evidence type="ECO:0000256" key="3">
    <source>
        <dbReference type="ARBA" id="ARBA00006464"/>
    </source>
</evidence>
<evidence type="ECO:0000256" key="9">
    <source>
        <dbReference type="SAM" id="Phobius"/>
    </source>
</evidence>
<evidence type="ECO:0000256" key="6">
    <source>
        <dbReference type="ARBA" id="ARBA00022692"/>
    </source>
</evidence>
<evidence type="ECO:0000256" key="8">
    <source>
        <dbReference type="ARBA" id="ARBA00023136"/>
    </source>
</evidence>
<dbReference type="GO" id="GO:0016780">
    <property type="term" value="F:phosphotransferase activity, for other substituted phosphate groups"/>
    <property type="evidence" value="ECO:0007669"/>
    <property type="project" value="TreeGrafter"/>
</dbReference>
<proteinExistence type="inferred from homology"/>
<evidence type="ECO:0000256" key="4">
    <source>
        <dbReference type="ARBA" id="ARBA00022475"/>
    </source>
</evidence>
<dbReference type="InterPro" id="IPR017475">
    <property type="entry name" value="EPS_sugar_tfrase"/>
</dbReference>
<evidence type="ECO:0000259" key="10">
    <source>
        <dbReference type="Pfam" id="PF02397"/>
    </source>
</evidence>
<feature type="domain" description="Bacterial sugar transferase" evidence="10">
    <location>
        <begin position="240"/>
        <end position="431"/>
    </location>
</feature>
<comment type="caution">
    <text evidence="12">The sequence shown here is derived from an EMBL/GenBank/DDBJ whole genome shotgun (WGS) entry which is preliminary data.</text>
</comment>
<comment type="subcellular location">
    <subcellularLocation>
        <location evidence="2">Cell membrane</location>
    </subcellularLocation>
    <subcellularLocation>
        <location evidence="1">Membrane</location>
        <topology evidence="1">Multi-pass membrane protein</topology>
    </subcellularLocation>
</comment>
<dbReference type="EMBL" id="DSLG01000004">
    <property type="protein sequence ID" value="HEA87197.1"/>
    <property type="molecule type" value="Genomic_DNA"/>
</dbReference>
<dbReference type="PANTHER" id="PTHR30576:SF4">
    <property type="entry name" value="UNDECAPRENYL-PHOSPHATE GALACTOSE PHOSPHOTRANSFERASE"/>
    <property type="match status" value="1"/>
</dbReference>
<keyword evidence="7 9" id="KW-1133">Transmembrane helix</keyword>
<dbReference type="GO" id="GO:0005886">
    <property type="term" value="C:plasma membrane"/>
    <property type="evidence" value="ECO:0007669"/>
    <property type="project" value="UniProtKB-SubCell"/>
</dbReference>
<organism evidence="12">
    <name type="scientific">candidate division WOR-3 bacterium</name>
    <dbReference type="NCBI Taxonomy" id="2052148"/>
    <lineage>
        <taxon>Bacteria</taxon>
        <taxon>Bacteria division WOR-3</taxon>
    </lineage>
</organism>
<evidence type="ECO:0000256" key="7">
    <source>
        <dbReference type="ARBA" id="ARBA00022989"/>
    </source>
</evidence>
<evidence type="ECO:0000256" key="1">
    <source>
        <dbReference type="ARBA" id="ARBA00004141"/>
    </source>
</evidence>
<feature type="transmembrane region" description="Helical" evidence="9">
    <location>
        <begin position="245"/>
        <end position="266"/>
    </location>
</feature>
<gene>
    <name evidence="11" type="ORF">ENP94_04210</name>
    <name evidence="12" type="ORF">ENS16_05535</name>
</gene>
<feature type="transmembrane region" description="Helical" evidence="9">
    <location>
        <begin position="74"/>
        <end position="92"/>
    </location>
</feature>
<dbReference type="InterPro" id="IPR003362">
    <property type="entry name" value="Bact_transf"/>
</dbReference>
<evidence type="ECO:0000313" key="11">
    <source>
        <dbReference type="EMBL" id="HEA87197.1"/>
    </source>
</evidence>
<accession>A0A7C3EZT5</accession>
<evidence type="ECO:0000256" key="2">
    <source>
        <dbReference type="ARBA" id="ARBA00004236"/>
    </source>
</evidence>
<dbReference type="EMBL" id="DSTU01000007">
    <property type="protein sequence ID" value="HFJ54133.1"/>
    <property type="molecule type" value="Genomic_DNA"/>
</dbReference>
<evidence type="ECO:0000313" key="12">
    <source>
        <dbReference type="EMBL" id="HFJ54133.1"/>
    </source>
</evidence>
<protein>
    <submittedName>
        <fullName evidence="12">Exopolysaccharide biosynthesis polyprenyl glycosylphosphotransferase</fullName>
    </submittedName>
</protein>
<keyword evidence="5 12" id="KW-0808">Transferase</keyword>
<keyword evidence="6 9" id="KW-0812">Transmembrane</keyword>
<dbReference type="AlphaFoldDB" id="A0A7C3EZT5"/>
<feature type="transmembrane region" description="Helical" evidence="9">
    <location>
        <begin position="43"/>
        <end position="62"/>
    </location>
</feature>
<feature type="transmembrane region" description="Helical" evidence="9">
    <location>
        <begin position="16"/>
        <end position="37"/>
    </location>
</feature>
<dbReference type="NCBIfam" id="TIGR03025">
    <property type="entry name" value="EPS_sugtrans"/>
    <property type="match status" value="1"/>
</dbReference>
<dbReference type="PANTHER" id="PTHR30576">
    <property type="entry name" value="COLANIC BIOSYNTHESIS UDP-GLUCOSE LIPID CARRIER TRANSFERASE"/>
    <property type="match status" value="1"/>
</dbReference>